<sequence>MPGNIINLTPADVLSWPKPNYENPDRRTWLPAFSCSMFAAATVLLGLRFWLRIRGHAGKLGLDDAFLLPGFLASIVFTAITVVYVHWAQGDRHIWDIAPNKREPLALCLWIAEFTFLVCGGCTKVSVLLFYRRLVDGTYSRRWKWLVLFAIGFTMAYTVAFCIMLLINCTPTEAYWRAFDTEYAMTQSYTCLDTKIINTLAGVFAAASDLYAVALPCIITWHFSVPRAQKVALNIIFSLGLLVVAASGVRTYYLMITGHSSDVSWNIFDLFVWAQLELQLGIMCAAAPSLRVFFRRYLGGSFASRAYKSTRGETPAPGNSTFGTESVSKPDKSITVVRSTSVTFNEDQGANKPHFESSLDTVGESEIEQRNNWSPTPSKECLTRYSHEDDIPMNDMSWKHPDQSRQSRWV</sequence>
<dbReference type="RefSeq" id="XP_069227457.1">
    <property type="nucleotide sequence ID" value="XM_069375390.1"/>
</dbReference>
<evidence type="ECO:0000313" key="10">
    <source>
        <dbReference type="Proteomes" id="UP000803884"/>
    </source>
</evidence>
<dbReference type="Proteomes" id="UP000803884">
    <property type="component" value="Unassembled WGS sequence"/>
</dbReference>
<dbReference type="GeneID" id="96008228"/>
<feature type="compositionally biased region" description="Basic and acidic residues" evidence="6">
    <location>
        <begin position="397"/>
        <end position="410"/>
    </location>
</feature>
<feature type="transmembrane region" description="Helical" evidence="7">
    <location>
        <begin position="107"/>
        <end position="131"/>
    </location>
</feature>
<feature type="transmembrane region" description="Helical" evidence="7">
    <location>
        <begin position="231"/>
        <end position="253"/>
    </location>
</feature>
<proteinExistence type="inferred from homology"/>
<dbReference type="GO" id="GO:0016020">
    <property type="term" value="C:membrane"/>
    <property type="evidence" value="ECO:0007669"/>
    <property type="project" value="UniProtKB-SubCell"/>
</dbReference>
<dbReference type="AlphaFoldDB" id="A0AB34KKK9"/>
<keyword evidence="10" id="KW-1185">Reference proteome</keyword>
<keyword evidence="3 7" id="KW-1133">Transmembrane helix</keyword>
<feature type="compositionally biased region" description="Polar residues" evidence="6">
    <location>
        <begin position="317"/>
        <end position="327"/>
    </location>
</feature>
<feature type="region of interest" description="Disordered" evidence="6">
    <location>
        <begin position="309"/>
        <end position="328"/>
    </location>
</feature>
<keyword evidence="4 7" id="KW-0472">Membrane</keyword>
<evidence type="ECO:0000256" key="1">
    <source>
        <dbReference type="ARBA" id="ARBA00004141"/>
    </source>
</evidence>
<dbReference type="InterPro" id="IPR052337">
    <property type="entry name" value="SAT4-like"/>
</dbReference>
<evidence type="ECO:0000256" key="2">
    <source>
        <dbReference type="ARBA" id="ARBA00022692"/>
    </source>
</evidence>
<evidence type="ECO:0000256" key="5">
    <source>
        <dbReference type="ARBA" id="ARBA00038359"/>
    </source>
</evidence>
<feature type="transmembrane region" description="Helical" evidence="7">
    <location>
        <begin position="143"/>
        <end position="167"/>
    </location>
</feature>
<protein>
    <recommendedName>
        <fullName evidence="8">Rhodopsin domain-containing protein</fullName>
    </recommendedName>
</protein>
<feature type="compositionally biased region" description="Basic and acidic residues" evidence="6">
    <location>
        <begin position="381"/>
        <end position="390"/>
    </location>
</feature>
<evidence type="ECO:0000256" key="4">
    <source>
        <dbReference type="ARBA" id="ARBA00023136"/>
    </source>
</evidence>
<evidence type="ECO:0000256" key="7">
    <source>
        <dbReference type="SAM" id="Phobius"/>
    </source>
</evidence>
<dbReference type="Pfam" id="PF20684">
    <property type="entry name" value="Fung_rhodopsin"/>
    <property type="match status" value="1"/>
</dbReference>
<dbReference type="InterPro" id="IPR049326">
    <property type="entry name" value="Rhodopsin_dom_fungi"/>
</dbReference>
<dbReference type="EMBL" id="JAAQHG020000027">
    <property type="protein sequence ID" value="KAL1584351.1"/>
    <property type="molecule type" value="Genomic_DNA"/>
</dbReference>
<accession>A0AB34KKK9</accession>
<feature type="transmembrane region" description="Helical" evidence="7">
    <location>
        <begin position="196"/>
        <end position="219"/>
    </location>
</feature>
<evidence type="ECO:0000256" key="3">
    <source>
        <dbReference type="ARBA" id="ARBA00022989"/>
    </source>
</evidence>
<evidence type="ECO:0000313" key="9">
    <source>
        <dbReference type="EMBL" id="KAL1584351.1"/>
    </source>
</evidence>
<comment type="caution">
    <text evidence="9">The sequence shown here is derived from an EMBL/GenBank/DDBJ whole genome shotgun (WGS) entry which is preliminary data.</text>
</comment>
<name>A0AB34KKK9_9PEZI</name>
<evidence type="ECO:0000256" key="6">
    <source>
        <dbReference type="SAM" id="MobiDB-lite"/>
    </source>
</evidence>
<comment type="similarity">
    <text evidence="5">Belongs to the SAT4 family.</text>
</comment>
<feature type="transmembrane region" description="Helical" evidence="7">
    <location>
        <begin position="65"/>
        <end position="87"/>
    </location>
</feature>
<dbReference type="PANTHER" id="PTHR33048">
    <property type="entry name" value="PTH11-LIKE INTEGRAL MEMBRANE PROTEIN (AFU_ORTHOLOGUE AFUA_5G11245)"/>
    <property type="match status" value="1"/>
</dbReference>
<organism evidence="9 10">
    <name type="scientific">Cladosporium halotolerans</name>
    <dbReference type="NCBI Taxonomy" id="1052096"/>
    <lineage>
        <taxon>Eukaryota</taxon>
        <taxon>Fungi</taxon>
        <taxon>Dikarya</taxon>
        <taxon>Ascomycota</taxon>
        <taxon>Pezizomycotina</taxon>
        <taxon>Dothideomycetes</taxon>
        <taxon>Dothideomycetidae</taxon>
        <taxon>Cladosporiales</taxon>
        <taxon>Cladosporiaceae</taxon>
        <taxon>Cladosporium</taxon>
    </lineage>
</organism>
<feature type="domain" description="Rhodopsin" evidence="8">
    <location>
        <begin position="47"/>
        <end position="296"/>
    </location>
</feature>
<keyword evidence="2 7" id="KW-0812">Transmembrane</keyword>
<evidence type="ECO:0000259" key="8">
    <source>
        <dbReference type="Pfam" id="PF20684"/>
    </source>
</evidence>
<reference evidence="9 10" key="1">
    <citation type="journal article" date="2020" name="Microbiol. Resour. Announc.">
        <title>Draft Genome Sequence of a Cladosporium Species Isolated from the Mesophotic Ascidian Didemnum maculosum.</title>
        <authorList>
            <person name="Gioti A."/>
            <person name="Siaperas R."/>
            <person name="Nikolaivits E."/>
            <person name="Le Goff G."/>
            <person name="Ouazzani J."/>
            <person name="Kotoulas G."/>
            <person name="Topakas E."/>
        </authorList>
    </citation>
    <scope>NUCLEOTIDE SEQUENCE [LARGE SCALE GENOMIC DNA]</scope>
    <source>
        <strain evidence="9 10">TM138-S3</strain>
    </source>
</reference>
<dbReference type="PANTHER" id="PTHR33048:SF129">
    <property type="entry name" value="INTEGRAL MEMBRANE PROTEIN-RELATED"/>
    <property type="match status" value="1"/>
</dbReference>
<feature type="region of interest" description="Disordered" evidence="6">
    <location>
        <begin position="346"/>
        <end position="410"/>
    </location>
</feature>
<comment type="subcellular location">
    <subcellularLocation>
        <location evidence="1">Membrane</location>
        <topology evidence="1">Multi-pass membrane protein</topology>
    </subcellularLocation>
</comment>
<feature type="transmembrane region" description="Helical" evidence="7">
    <location>
        <begin position="29"/>
        <end position="53"/>
    </location>
</feature>
<gene>
    <name evidence="9" type="ORF">WHR41_06785</name>
</gene>